<dbReference type="Proteomes" id="UP000305067">
    <property type="component" value="Unassembled WGS sequence"/>
</dbReference>
<gene>
    <name evidence="2" type="ORF">BDV98DRAFT_595952</name>
</gene>
<reference evidence="2 3" key="1">
    <citation type="journal article" date="2019" name="Nat. Ecol. Evol.">
        <title>Megaphylogeny resolves global patterns of mushroom evolution.</title>
        <authorList>
            <person name="Varga T."/>
            <person name="Krizsan K."/>
            <person name="Foldi C."/>
            <person name="Dima B."/>
            <person name="Sanchez-Garcia M."/>
            <person name="Sanchez-Ramirez S."/>
            <person name="Szollosi G.J."/>
            <person name="Szarkandi J.G."/>
            <person name="Papp V."/>
            <person name="Albert L."/>
            <person name="Andreopoulos W."/>
            <person name="Angelini C."/>
            <person name="Antonin V."/>
            <person name="Barry K.W."/>
            <person name="Bougher N.L."/>
            <person name="Buchanan P."/>
            <person name="Buyck B."/>
            <person name="Bense V."/>
            <person name="Catcheside P."/>
            <person name="Chovatia M."/>
            <person name="Cooper J."/>
            <person name="Damon W."/>
            <person name="Desjardin D."/>
            <person name="Finy P."/>
            <person name="Geml J."/>
            <person name="Haridas S."/>
            <person name="Hughes K."/>
            <person name="Justo A."/>
            <person name="Karasinski D."/>
            <person name="Kautmanova I."/>
            <person name="Kiss B."/>
            <person name="Kocsube S."/>
            <person name="Kotiranta H."/>
            <person name="LaButti K.M."/>
            <person name="Lechner B.E."/>
            <person name="Liimatainen K."/>
            <person name="Lipzen A."/>
            <person name="Lukacs Z."/>
            <person name="Mihaltcheva S."/>
            <person name="Morgado L.N."/>
            <person name="Niskanen T."/>
            <person name="Noordeloos M.E."/>
            <person name="Ohm R.A."/>
            <person name="Ortiz-Santana B."/>
            <person name="Ovrebo C."/>
            <person name="Racz N."/>
            <person name="Riley R."/>
            <person name="Savchenko A."/>
            <person name="Shiryaev A."/>
            <person name="Soop K."/>
            <person name="Spirin V."/>
            <person name="Szebenyi C."/>
            <person name="Tomsovsky M."/>
            <person name="Tulloss R.E."/>
            <person name="Uehling J."/>
            <person name="Grigoriev I.V."/>
            <person name="Vagvolgyi C."/>
            <person name="Papp T."/>
            <person name="Martin F.M."/>
            <person name="Miettinen O."/>
            <person name="Hibbett D.S."/>
            <person name="Nagy L.G."/>
        </authorList>
    </citation>
    <scope>NUCLEOTIDE SEQUENCE [LARGE SCALE GENOMIC DNA]</scope>
    <source>
        <strain evidence="2 3">CBS 309.79</strain>
    </source>
</reference>
<name>A0A5C3QIM6_9AGAR</name>
<keyword evidence="1" id="KW-1133">Transmembrane helix</keyword>
<evidence type="ECO:0000313" key="3">
    <source>
        <dbReference type="Proteomes" id="UP000305067"/>
    </source>
</evidence>
<evidence type="ECO:0000256" key="1">
    <source>
        <dbReference type="SAM" id="Phobius"/>
    </source>
</evidence>
<feature type="transmembrane region" description="Helical" evidence="1">
    <location>
        <begin position="174"/>
        <end position="197"/>
    </location>
</feature>
<feature type="transmembrane region" description="Helical" evidence="1">
    <location>
        <begin position="48"/>
        <end position="69"/>
    </location>
</feature>
<dbReference type="AlphaFoldDB" id="A0A5C3QIM6"/>
<keyword evidence="1" id="KW-0812">Transmembrane</keyword>
<sequence>MQTSKSPVNLSSDDIARAKSHGQTSVGSTLVPEGGNARTFAQFLLKMVTNHSVIIIGLFAAICCVAFTAKDRHVQVPGIIAVFLGIVAVCLAGRYNHRVAQEKKRLEESPTCSERLTAENDYAAWKSRARIVPRFWIALLIADLAVCIALHIASRVCSTRPYLPLQPISGRTLTILWWCSICLAIGVAVIICLKNWFDGVVERQKVKAAKEEEIEVDAFCGGRSNDVPSPATVLAV</sequence>
<evidence type="ECO:0000313" key="2">
    <source>
        <dbReference type="EMBL" id="TFK98183.1"/>
    </source>
</evidence>
<keyword evidence="3" id="KW-1185">Reference proteome</keyword>
<dbReference type="EMBL" id="ML178841">
    <property type="protein sequence ID" value="TFK98183.1"/>
    <property type="molecule type" value="Genomic_DNA"/>
</dbReference>
<protein>
    <submittedName>
        <fullName evidence="2">Uncharacterized protein</fullName>
    </submittedName>
</protein>
<accession>A0A5C3QIM6</accession>
<proteinExistence type="predicted"/>
<keyword evidence="1" id="KW-0472">Membrane</keyword>
<feature type="transmembrane region" description="Helical" evidence="1">
    <location>
        <begin position="135"/>
        <end position="154"/>
    </location>
</feature>
<organism evidence="2 3">
    <name type="scientific">Pterulicium gracile</name>
    <dbReference type="NCBI Taxonomy" id="1884261"/>
    <lineage>
        <taxon>Eukaryota</taxon>
        <taxon>Fungi</taxon>
        <taxon>Dikarya</taxon>
        <taxon>Basidiomycota</taxon>
        <taxon>Agaricomycotina</taxon>
        <taxon>Agaricomycetes</taxon>
        <taxon>Agaricomycetidae</taxon>
        <taxon>Agaricales</taxon>
        <taxon>Pleurotineae</taxon>
        <taxon>Pterulaceae</taxon>
        <taxon>Pterulicium</taxon>
    </lineage>
</organism>
<feature type="transmembrane region" description="Helical" evidence="1">
    <location>
        <begin position="75"/>
        <end position="95"/>
    </location>
</feature>